<reference evidence="1 2" key="1">
    <citation type="submission" date="2022-12" db="EMBL/GenBank/DDBJ databases">
        <title>Draft genome sequence of Paenibacillus sp. dW9.</title>
        <authorList>
            <person name="Choi E.-W."/>
            <person name="Kim D.-U."/>
        </authorList>
    </citation>
    <scope>NUCLEOTIDE SEQUENCE [LARGE SCALE GENOMIC DNA]</scope>
    <source>
        <strain evidence="2">dW9</strain>
    </source>
</reference>
<dbReference type="RefSeq" id="WP_269885216.1">
    <property type="nucleotide sequence ID" value="NZ_JAQAGZ010000026.1"/>
</dbReference>
<comment type="caution">
    <text evidence="1">The sequence shown here is derived from an EMBL/GenBank/DDBJ whole genome shotgun (WGS) entry which is preliminary data.</text>
</comment>
<proteinExistence type="predicted"/>
<dbReference type="EMBL" id="JAQAGZ010000026">
    <property type="protein sequence ID" value="MCZ8516680.1"/>
    <property type="molecule type" value="Genomic_DNA"/>
</dbReference>
<sequence>MRSRHERDACGLLSDDADDVTPQNGYFYYASDTVNAIELGYPYNVRTCFEKK</sequence>
<evidence type="ECO:0000313" key="2">
    <source>
        <dbReference type="Proteomes" id="UP001527882"/>
    </source>
</evidence>
<keyword evidence="2" id="KW-1185">Reference proteome</keyword>
<gene>
    <name evidence="1" type="ORF">O9H85_30720</name>
</gene>
<accession>A0ABT4QIK5</accession>
<organism evidence="1 2">
    <name type="scientific">Paenibacillus gyeongsangnamensis</name>
    <dbReference type="NCBI Taxonomy" id="3388067"/>
    <lineage>
        <taxon>Bacteria</taxon>
        <taxon>Bacillati</taxon>
        <taxon>Bacillota</taxon>
        <taxon>Bacilli</taxon>
        <taxon>Bacillales</taxon>
        <taxon>Paenibacillaceae</taxon>
        <taxon>Paenibacillus</taxon>
    </lineage>
</organism>
<evidence type="ECO:0000313" key="1">
    <source>
        <dbReference type="EMBL" id="MCZ8516680.1"/>
    </source>
</evidence>
<protein>
    <submittedName>
        <fullName evidence="1">Uncharacterized protein</fullName>
    </submittedName>
</protein>
<dbReference type="Proteomes" id="UP001527882">
    <property type="component" value="Unassembled WGS sequence"/>
</dbReference>
<name>A0ABT4QIK5_9BACL</name>